<dbReference type="InterPro" id="IPR004732">
    <property type="entry name" value="Transaldolase_2"/>
</dbReference>
<comment type="function">
    <text evidence="1 11">Transaldolase is important for the balance of metabolites in the pentose-phosphate pathway.</text>
</comment>
<evidence type="ECO:0000256" key="4">
    <source>
        <dbReference type="ARBA" id="ARBA00008426"/>
    </source>
</evidence>
<dbReference type="PIRSF" id="PIRSF036915">
    <property type="entry name" value="Trnald_Bac_Plnt"/>
    <property type="match status" value="1"/>
</dbReference>
<evidence type="ECO:0000256" key="6">
    <source>
        <dbReference type="ARBA" id="ARBA00022490"/>
    </source>
</evidence>
<keyword evidence="6 11" id="KW-0963">Cytoplasm</keyword>
<dbReference type="Pfam" id="PF00923">
    <property type="entry name" value="TAL_FSA"/>
    <property type="match status" value="1"/>
</dbReference>
<feature type="active site" description="Schiff-base intermediate with substrate" evidence="11">
    <location>
        <position position="140"/>
    </location>
</feature>
<evidence type="ECO:0000256" key="7">
    <source>
        <dbReference type="ARBA" id="ARBA00022679"/>
    </source>
</evidence>
<gene>
    <name evidence="11" type="primary">tal</name>
    <name evidence="12" type="ORF">SAMN05661044_00959</name>
</gene>
<dbReference type="EMBL" id="FOAF01000001">
    <property type="protein sequence ID" value="SEK71506.1"/>
    <property type="molecule type" value="Genomic_DNA"/>
</dbReference>
<dbReference type="GO" id="GO:0004801">
    <property type="term" value="F:transaldolase activity"/>
    <property type="evidence" value="ECO:0007669"/>
    <property type="project" value="UniProtKB-UniRule"/>
</dbReference>
<reference evidence="13" key="1">
    <citation type="submission" date="2016-10" db="EMBL/GenBank/DDBJ databases">
        <authorList>
            <person name="Varghese N."/>
            <person name="Submissions S."/>
        </authorList>
    </citation>
    <scope>NUCLEOTIDE SEQUENCE [LARGE SCALE GENOMIC DNA]</scope>
    <source>
        <strain evidence="13">DSM 18733</strain>
    </source>
</reference>
<dbReference type="PROSITE" id="PS00958">
    <property type="entry name" value="TRANSALDOLASE_2"/>
    <property type="match status" value="1"/>
</dbReference>
<dbReference type="NCBIfam" id="TIGR00876">
    <property type="entry name" value="tal_mycobact"/>
    <property type="match status" value="1"/>
</dbReference>
<keyword evidence="9 11" id="KW-0704">Schiff base</keyword>
<evidence type="ECO:0000256" key="10">
    <source>
        <dbReference type="ARBA" id="ARBA00048810"/>
    </source>
</evidence>
<evidence type="ECO:0000256" key="8">
    <source>
        <dbReference type="ARBA" id="ARBA00023126"/>
    </source>
</evidence>
<dbReference type="GO" id="GO:0006098">
    <property type="term" value="P:pentose-phosphate shunt"/>
    <property type="evidence" value="ECO:0007669"/>
    <property type="project" value="UniProtKB-UniRule"/>
</dbReference>
<comment type="pathway">
    <text evidence="3 11">Carbohydrate degradation; pentose phosphate pathway; D-glyceraldehyde 3-phosphate and beta-D-fructose 6-phosphate from D-ribose 5-phosphate and D-xylulose 5-phosphate (non-oxidative stage): step 2/3.</text>
</comment>
<dbReference type="AlphaFoldDB" id="A0A1H7JAD7"/>
<dbReference type="PANTHER" id="PTHR10683">
    <property type="entry name" value="TRANSALDOLASE"/>
    <property type="match status" value="1"/>
</dbReference>
<dbReference type="HAMAP" id="MF_00493">
    <property type="entry name" value="Transaldolase_2"/>
    <property type="match status" value="1"/>
</dbReference>
<dbReference type="OrthoDB" id="140919at2"/>
<comment type="subcellular location">
    <subcellularLocation>
        <location evidence="2 11">Cytoplasm</location>
    </subcellularLocation>
</comment>
<dbReference type="PROSITE" id="PS01054">
    <property type="entry name" value="TRANSALDOLASE_1"/>
    <property type="match status" value="1"/>
</dbReference>
<dbReference type="PANTHER" id="PTHR10683:SF31">
    <property type="entry name" value="TRANSALDOLASE"/>
    <property type="match status" value="1"/>
</dbReference>
<keyword evidence="8 11" id="KW-0570">Pentose shunt</keyword>
<dbReference type="RefSeq" id="WP_093319181.1">
    <property type="nucleotide sequence ID" value="NZ_FOAF01000001.1"/>
</dbReference>
<dbReference type="GO" id="GO:0005975">
    <property type="term" value="P:carbohydrate metabolic process"/>
    <property type="evidence" value="ECO:0007669"/>
    <property type="project" value="InterPro"/>
</dbReference>
<evidence type="ECO:0000256" key="5">
    <source>
        <dbReference type="ARBA" id="ARBA00013151"/>
    </source>
</evidence>
<evidence type="ECO:0000256" key="11">
    <source>
        <dbReference type="HAMAP-Rule" id="MF_00493"/>
    </source>
</evidence>
<dbReference type="Proteomes" id="UP000199421">
    <property type="component" value="Unassembled WGS sequence"/>
</dbReference>
<dbReference type="InterPro" id="IPR018225">
    <property type="entry name" value="Transaldolase_AS"/>
</dbReference>
<proteinExistence type="inferred from homology"/>
<sequence>MKNPLARIPDFGQSIWLDYIKRSFIQSGELKKLIDEDNLKGVTSNPAIFEEAIARSNDYNETIQELAKTDLSTEDIFLKIAIEDVQHAADLFKGVYHDTKALDGYVSLEVSPGLALDTEGSILEARSSWKALNRENVMIKIPGTKEGLPAIKQLISEGININVTLLFGLDRYREVAEAYIAGLEERAAKGESLENIASVASFFLSRIDTIVDPMLEQVIQDNPSRATKAKQLLGTIAIASAKVAYQIYKELFLSERFSVLEAKGAKPQRLLWASTSVKNKAYDDLMYIEALIGRDTVNTVPKETLDAYRDHGDPASRLQQNLEHARYELYQLEDVVGIKLSQVTQQLEDEGIQKFIKPFNSLMDVLAQKREEAAI</sequence>
<dbReference type="Gene3D" id="3.20.20.70">
    <property type="entry name" value="Aldolase class I"/>
    <property type="match status" value="1"/>
</dbReference>
<evidence type="ECO:0000256" key="1">
    <source>
        <dbReference type="ARBA" id="ARBA00003518"/>
    </source>
</evidence>
<keyword evidence="7 11" id="KW-0808">Transferase</keyword>
<dbReference type="STRING" id="407022.SAMN05661044_00959"/>
<dbReference type="InterPro" id="IPR001585">
    <property type="entry name" value="TAL/FSA"/>
</dbReference>
<protein>
    <recommendedName>
        <fullName evidence="5 11">Transaldolase</fullName>
        <ecNumber evidence="5 11">2.2.1.2</ecNumber>
    </recommendedName>
</protein>
<dbReference type="GO" id="GO:0005737">
    <property type="term" value="C:cytoplasm"/>
    <property type="evidence" value="ECO:0007669"/>
    <property type="project" value="UniProtKB-SubCell"/>
</dbReference>
<evidence type="ECO:0000313" key="13">
    <source>
        <dbReference type="Proteomes" id="UP000199421"/>
    </source>
</evidence>
<dbReference type="SUPFAM" id="SSF51569">
    <property type="entry name" value="Aldolase"/>
    <property type="match status" value="1"/>
</dbReference>
<evidence type="ECO:0000256" key="3">
    <source>
        <dbReference type="ARBA" id="ARBA00004857"/>
    </source>
</evidence>
<organism evidence="12 13">
    <name type="scientific">Olivibacter domesticus</name>
    <name type="common">Pseudosphingobacterium domesticum</name>
    <dbReference type="NCBI Taxonomy" id="407022"/>
    <lineage>
        <taxon>Bacteria</taxon>
        <taxon>Pseudomonadati</taxon>
        <taxon>Bacteroidota</taxon>
        <taxon>Sphingobacteriia</taxon>
        <taxon>Sphingobacteriales</taxon>
        <taxon>Sphingobacteriaceae</taxon>
        <taxon>Olivibacter</taxon>
    </lineage>
</organism>
<evidence type="ECO:0000256" key="9">
    <source>
        <dbReference type="ARBA" id="ARBA00023270"/>
    </source>
</evidence>
<keyword evidence="13" id="KW-1185">Reference proteome</keyword>
<comment type="similarity">
    <text evidence="4 11">Belongs to the transaldolase family. Type 2 subfamily.</text>
</comment>
<name>A0A1H7JAD7_OLID1</name>
<dbReference type="NCBIfam" id="NF002881">
    <property type="entry name" value="PRK03343.1"/>
    <property type="match status" value="1"/>
</dbReference>
<dbReference type="CDD" id="cd00955">
    <property type="entry name" value="Transaldolase_like"/>
    <property type="match status" value="1"/>
</dbReference>
<dbReference type="UniPathway" id="UPA00115">
    <property type="reaction ID" value="UER00414"/>
</dbReference>
<accession>A0A1H7JAD7</accession>
<evidence type="ECO:0000256" key="2">
    <source>
        <dbReference type="ARBA" id="ARBA00004496"/>
    </source>
</evidence>
<dbReference type="EC" id="2.2.1.2" evidence="5 11"/>
<comment type="catalytic activity">
    <reaction evidence="10 11">
        <text>D-sedoheptulose 7-phosphate + D-glyceraldehyde 3-phosphate = D-erythrose 4-phosphate + beta-D-fructose 6-phosphate</text>
        <dbReference type="Rhea" id="RHEA:17053"/>
        <dbReference type="ChEBI" id="CHEBI:16897"/>
        <dbReference type="ChEBI" id="CHEBI:57483"/>
        <dbReference type="ChEBI" id="CHEBI:57634"/>
        <dbReference type="ChEBI" id="CHEBI:59776"/>
        <dbReference type="EC" id="2.2.1.2"/>
    </reaction>
</comment>
<dbReference type="InterPro" id="IPR013785">
    <property type="entry name" value="Aldolase_TIM"/>
</dbReference>
<evidence type="ECO:0000313" key="12">
    <source>
        <dbReference type="EMBL" id="SEK71506.1"/>
    </source>
</evidence>